<dbReference type="OrthoDB" id="3795578at2759"/>
<feature type="compositionally biased region" description="Polar residues" evidence="1">
    <location>
        <begin position="25"/>
        <end position="43"/>
    </location>
</feature>
<keyword evidence="2" id="KW-0472">Membrane</keyword>
<accession>A0A177C8R3</accession>
<gene>
    <name evidence="3" type="ORF">CC84DRAFT_1219053</name>
</gene>
<reference evidence="3 4" key="1">
    <citation type="submission" date="2016-05" db="EMBL/GenBank/DDBJ databases">
        <title>Comparative analysis of secretome profiles of manganese(II)-oxidizing ascomycete fungi.</title>
        <authorList>
            <consortium name="DOE Joint Genome Institute"/>
            <person name="Zeiner C.A."/>
            <person name="Purvine S.O."/>
            <person name="Zink E.M."/>
            <person name="Wu S."/>
            <person name="Pasa-Tolic L."/>
            <person name="Chaput D.L."/>
            <person name="Haridas S."/>
            <person name="Grigoriev I.V."/>
            <person name="Santelli C.M."/>
            <person name="Hansel C.M."/>
        </authorList>
    </citation>
    <scope>NUCLEOTIDE SEQUENCE [LARGE SCALE GENOMIC DNA]</scope>
    <source>
        <strain evidence="3 4">AP3s5-JAC2a</strain>
    </source>
</reference>
<dbReference type="RefSeq" id="XP_018034151.1">
    <property type="nucleotide sequence ID" value="XM_018183052.1"/>
</dbReference>
<evidence type="ECO:0000313" key="3">
    <source>
        <dbReference type="EMBL" id="OAG03786.1"/>
    </source>
</evidence>
<evidence type="ECO:0000256" key="1">
    <source>
        <dbReference type="SAM" id="MobiDB-lite"/>
    </source>
</evidence>
<dbReference type="InParanoid" id="A0A177C8R3"/>
<evidence type="ECO:0000256" key="2">
    <source>
        <dbReference type="SAM" id="Phobius"/>
    </source>
</evidence>
<dbReference type="Proteomes" id="UP000077069">
    <property type="component" value="Unassembled WGS sequence"/>
</dbReference>
<evidence type="ECO:0000313" key="4">
    <source>
        <dbReference type="Proteomes" id="UP000077069"/>
    </source>
</evidence>
<keyword evidence="2" id="KW-0812">Transmembrane</keyword>
<feature type="compositionally biased region" description="Low complexity" evidence="1">
    <location>
        <begin position="93"/>
        <end position="113"/>
    </location>
</feature>
<keyword evidence="4" id="KW-1185">Reference proteome</keyword>
<proteinExistence type="predicted"/>
<dbReference type="GeneID" id="28766538"/>
<feature type="region of interest" description="Disordered" evidence="1">
    <location>
        <begin position="1"/>
        <end position="74"/>
    </location>
</feature>
<name>A0A177C8R3_9PLEO</name>
<feature type="region of interest" description="Disordered" evidence="1">
    <location>
        <begin position="93"/>
        <end position="120"/>
    </location>
</feature>
<keyword evidence="2" id="KW-1133">Transmembrane helix</keyword>
<organism evidence="3 4">
    <name type="scientific">Paraphaeosphaeria sporulosa</name>
    <dbReference type="NCBI Taxonomy" id="1460663"/>
    <lineage>
        <taxon>Eukaryota</taxon>
        <taxon>Fungi</taxon>
        <taxon>Dikarya</taxon>
        <taxon>Ascomycota</taxon>
        <taxon>Pezizomycotina</taxon>
        <taxon>Dothideomycetes</taxon>
        <taxon>Pleosporomycetidae</taxon>
        <taxon>Pleosporales</taxon>
        <taxon>Massarineae</taxon>
        <taxon>Didymosphaeriaceae</taxon>
        <taxon>Paraphaeosphaeria</taxon>
    </lineage>
</organism>
<dbReference type="EMBL" id="KV441554">
    <property type="protein sequence ID" value="OAG03786.1"/>
    <property type="molecule type" value="Genomic_DNA"/>
</dbReference>
<sequence>MLLPCVVPSGNAPSRALPSCGPVVTESSASDTPSSLPTGSITTIAADPQDPIVALPTGPDPGATSPCSAARMPAAPTPLDAAAMSRARTMLGTSTATSVPTTSQPTSTSAAESNPFSSPSPTYLPGTPPVLAALYAIVLLWTLAFGYAMYHIYRADARPRRVAAHPQWRRTVDTYGQRSPKKVGGRFEIRGVGVGGREGGVEMGGRIGRVGM</sequence>
<protein>
    <submittedName>
        <fullName evidence="3">Uncharacterized protein</fullName>
    </submittedName>
</protein>
<dbReference type="AlphaFoldDB" id="A0A177C8R3"/>
<feature type="transmembrane region" description="Helical" evidence="2">
    <location>
        <begin position="130"/>
        <end position="150"/>
    </location>
</feature>